<organism evidence="1 2">
    <name type="scientific">Elysia crispata</name>
    <name type="common">lettuce slug</name>
    <dbReference type="NCBI Taxonomy" id="231223"/>
    <lineage>
        <taxon>Eukaryota</taxon>
        <taxon>Metazoa</taxon>
        <taxon>Spiralia</taxon>
        <taxon>Lophotrochozoa</taxon>
        <taxon>Mollusca</taxon>
        <taxon>Gastropoda</taxon>
        <taxon>Heterobranchia</taxon>
        <taxon>Euthyneura</taxon>
        <taxon>Panpulmonata</taxon>
        <taxon>Sacoglossa</taxon>
        <taxon>Placobranchoidea</taxon>
        <taxon>Plakobranchidae</taxon>
        <taxon>Elysia</taxon>
    </lineage>
</organism>
<proteinExistence type="predicted"/>
<evidence type="ECO:0000313" key="2">
    <source>
        <dbReference type="Proteomes" id="UP001283361"/>
    </source>
</evidence>
<dbReference type="EMBL" id="JAWDGP010004620">
    <property type="protein sequence ID" value="KAK3762985.1"/>
    <property type="molecule type" value="Genomic_DNA"/>
</dbReference>
<name>A0AAE0Z5G9_9GAST</name>
<accession>A0AAE0Z5G9</accession>
<comment type="caution">
    <text evidence="1">The sequence shown here is derived from an EMBL/GenBank/DDBJ whole genome shotgun (WGS) entry which is preliminary data.</text>
</comment>
<dbReference type="AlphaFoldDB" id="A0AAE0Z5G9"/>
<keyword evidence="2" id="KW-1185">Reference proteome</keyword>
<dbReference type="Proteomes" id="UP001283361">
    <property type="component" value="Unassembled WGS sequence"/>
</dbReference>
<reference evidence="1" key="1">
    <citation type="journal article" date="2023" name="G3 (Bethesda)">
        <title>A reference genome for the long-term kleptoplast-retaining sea slug Elysia crispata morphotype clarki.</title>
        <authorList>
            <person name="Eastman K.E."/>
            <person name="Pendleton A.L."/>
            <person name="Shaikh M.A."/>
            <person name="Suttiyut T."/>
            <person name="Ogas R."/>
            <person name="Tomko P."/>
            <person name="Gavelis G."/>
            <person name="Widhalm J.R."/>
            <person name="Wisecaver J.H."/>
        </authorList>
    </citation>
    <scope>NUCLEOTIDE SEQUENCE</scope>
    <source>
        <strain evidence="1">ECLA1</strain>
    </source>
</reference>
<protein>
    <submittedName>
        <fullName evidence="1">Uncharacterized protein</fullName>
    </submittedName>
</protein>
<evidence type="ECO:0000313" key="1">
    <source>
        <dbReference type="EMBL" id="KAK3762985.1"/>
    </source>
</evidence>
<gene>
    <name evidence="1" type="ORF">RRG08_015726</name>
</gene>
<sequence>MAEKIPKGKFKLQVASAYNVPGASTPE</sequence>